<dbReference type="RefSeq" id="WP_302709458.1">
    <property type="nucleotide sequence ID" value="NZ_JAULSC010000019.1"/>
</dbReference>
<accession>A0ABT8TV39</accession>
<dbReference type="Proteomes" id="UP001168363">
    <property type="component" value="Unassembled WGS sequence"/>
</dbReference>
<keyword evidence="2" id="KW-1185">Reference proteome</keyword>
<protein>
    <submittedName>
        <fullName evidence="1">Uncharacterized protein</fullName>
    </submittedName>
</protein>
<organism evidence="1 2">
    <name type="scientific">Nocardioides cremeus</name>
    <dbReference type="NCBI Taxonomy" id="3058044"/>
    <lineage>
        <taxon>Bacteria</taxon>
        <taxon>Bacillati</taxon>
        <taxon>Actinomycetota</taxon>
        <taxon>Actinomycetes</taxon>
        <taxon>Propionibacteriales</taxon>
        <taxon>Nocardioidaceae</taxon>
        <taxon>Nocardioides</taxon>
    </lineage>
</organism>
<gene>
    <name evidence="1" type="ORF">QWJ41_16315</name>
</gene>
<proteinExistence type="predicted"/>
<name>A0ABT8TV39_9ACTN</name>
<sequence length="220" mass="25256">MPSRLRAISHPGQAETLVHFTGRARKEYAPEVYFETPKGILDLICTEERLLAKPPYGSTSRTVCLSESDPAGVKALLSRGHFEGWGIVLSRDWAWEQGGGPVWYTRDDVWRRVNEQDLLRWMVRTSPQDADWLHEREWRIPSDDEYVDLSIEGVVALIVSEPDWEPYRPTVTGQHATGGYEIIEITNHLASQVPRWYWDGRDVTVLPPIPFTEQLLGLFE</sequence>
<comment type="caution">
    <text evidence="1">The sequence shown here is derived from an EMBL/GenBank/DDBJ whole genome shotgun (WGS) entry which is preliminary data.</text>
</comment>
<reference evidence="1" key="1">
    <citation type="submission" date="2023-06" db="EMBL/GenBank/DDBJ databases">
        <title>Genome sequence of Nocardioides sp. SOB44.</title>
        <authorList>
            <person name="Zhang G."/>
        </authorList>
    </citation>
    <scope>NUCLEOTIDE SEQUENCE</scope>
    <source>
        <strain evidence="1">SOB44</strain>
    </source>
</reference>
<dbReference type="EMBL" id="JAULSC010000019">
    <property type="protein sequence ID" value="MDO3397290.1"/>
    <property type="molecule type" value="Genomic_DNA"/>
</dbReference>
<evidence type="ECO:0000313" key="2">
    <source>
        <dbReference type="Proteomes" id="UP001168363"/>
    </source>
</evidence>
<evidence type="ECO:0000313" key="1">
    <source>
        <dbReference type="EMBL" id="MDO3397290.1"/>
    </source>
</evidence>